<gene>
    <name evidence="2" type="ORF">Cvel_5296</name>
</gene>
<evidence type="ECO:0000313" key="2">
    <source>
        <dbReference type="EMBL" id="CEM35157.1"/>
    </source>
</evidence>
<keyword evidence="1" id="KW-0472">Membrane</keyword>
<dbReference type="PANTHER" id="PTHR35152">
    <property type="entry name" value="DOMAIN SIGNALLING PROTEIN, PUTATIVE (AFU_ORTHOLOGUE AFUA_5G11310)-RELATED"/>
    <property type="match status" value="1"/>
</dbReference>
<accession>A0A0G4GWM6</accession>
<feature type="transmembrane region" description="Helical" evidence="1">
    <location>
        <begin position="12"/>
        <end position="38"/>
    </location>
</feature>
<dbReference type="AlphaFoldDB" id="A0A0G4GWM6"/>
<feature type="transmembrane region" description="Helical" evidence="1">
    <location>
        <begin position="45"/>
        <end position="65"/>
    </location>
</feature>
<sequence length="267" mass="29397">MAAQSGKFRMEFNWVFILVSCVLAYVVSAVGMVILFFFKQTVVTRILAAIVIAVAVCSVHYTGMLSAKYYFWADGPEEGREWIKVNTQIVSLASAFLALCLSAIENTYARQRLQNLRAMSRRVLQNANQKTLKNLENCQEIQGAADNDVHLHKMLEEAAQGAPQREQTPMEKAMAGRGDQYLVGKGVLSPTVMSDQDPIDAQNPFRLLSANADTQGELPASENMNALLEEEDCNVPDEEEDMEAALPLRVHQTVHTTAAGGGELQMG</sequence>
<dbReference type="PANTHER" id="PTHR35152:SF1">
    <property type="entry name" value="DOMAIN SIGNALLING PROTEIN, PUTATIVE (AFU_ORTHOLOGUE AFUA_5G11310)-RELATED"/>
    <property type="match status" value="1"/>
</dbReference>
<evidence type="ECO:0000256" key="1">
    <source>
        <dbReference type="SAM" id="Phobius"/>
    </source>
</evidence>
<keyword evidence="1" id="KW-1133">Transmembrane helix</keyword>
<dbReference type="PhylomeDB" id="A0A0G4GWM6"/>
<organism evidence="2">
    <name type="scientific">Chromera velia CCMP2878</name>
    <dbReference type="NCBI Taxonomy" id="1169474"/>
    <lineage>
        <taxon>Eukaryota</taxon>
        <taxon>Sar</taxon>
        <taxon>Alveolata</taxon>
        <taxon>Colpodellida</taxon>
        <taxon>Chromeraceae</taxon>
        <taxon>Chromera</taxon>
    </lineage>
</organism>
<evidence type="ECO:0008006" key="3">
    <source>
        <dbReference type="Google" id="ProtNLM"/>
    </source>
</evidence>
<protein>
    <recommendedName>
        <fullName evidence="3">MHYT domain-containing protein</fullName>
    </recommendedName>
</protein>
<reference evidence="2" key="1">
    <citation type="submission" date="2014-11" db="EMBL/GenBank/DDBJ databases">
        <authorList>
            <person name="Otto D Thomas"/>
            <person name="Naeem Raeece"/>
        </authorList>
    </citation>
    <scope>NUCLEOTIDE SEQUENCE</scope>
</reference>
<proteinExistence type="predicted"/>
<dbReference type="EMBL" id="CDMZ01001613">
    <property type="protein sequence ID" value="CEM35157.1"/>
    <property type="molecule type" value="Genomic_DNA"/>
</dbReference>
<name>A0A0G4GWM6_9ALVE</name>
<dbReference type="VEuPathDB" id="CryptoDB:Cvel_5296"/>
<feature type="transmembrane region" description="Helical" evidence="1">
    <location>
        <begin position="85"/>
        <end position="104"/>
    </location>
</feature>
<keyword evidence="1" id="KW-0812">Transmembrane</keyword>